<name>A0A176WZ97_AGRTU</name>
<accession>A0A176WZ97</accession>
<comment type="caution">
    <text evidence="1">The sequence shown here is derived from an EMBL/GenBank/DDBJ whole genome shotgun (WGS) entry which is preliminary data.</text>
</comment>
<gene>
    <name evidence="1" type="ORF">A7J57_17780</name>
</gene>
<protein>
    <submittedName>
        <fullName evidence="1">Phage tail protein</fullName>
    </submittedName>
</protein>
<evidence type="ECO:0000313" key="2">
    <source>
        <dbReference type="Proteomes" id="UP000077098"/>
    </source>
</evidence>
<proteinExistence type="predicted"/>
<evidence type="ECO:0000313" key="1">
    <source>
        <dbReference type="EMBL" id="OAE38328.1"/>
    </source>
</evidence>
<dbReference type="Proteomes" id="UP000077098">
    <property type="component" value="Unassembled WGS sequence"/>
</dbReference>
<dbReference type="EMBL" id="LXPS01000038">
    <property type="protein sequence ID" value="OAE38328.1"/>
    <property type="molecule type" value="Genomic_DNA"/>
</dbReference>
<dbReference type="RefSeq" id="WP_063950964.1">
    <property type="nucleotide sequence ID" value="NZ_LXPS01000038.1"/>
</dbReference>
<sequence>MTGERSIAENRDEAEALSEVMGDLERRSERFGAALTTALQAATTGGKGLDDVLRGLGQRLSGMALSAGLKPLESMIGNAVSGLLNGGGSLFAFAGGGAPGRSITPFAEGGVVSSPAFFPMGGGLGLMGEAGAEAILPLKRGSDGALGVAAPAGGGGGAQIVFNVTATDAASFRKSEGQIAAMLARSVGRGQRGL</sequence>
<organism evidence="1 2">
    <name type="scientific">Agrobacterium tumefaciens</name>
    <dbReference type="NCBI Taxonomy" id="358"/>
    <lineage>
        <taxon>Bacteria</taxon>
        <taxon>Pseudomonadati</taxon>
        <taxon>Pseudomonadota</taxon>
        <taxon>Alphaproteobacteria</taxon>
        <taxon>Hyphomicrobiales</taxon>
        <taxon>Rhizobiaceae</taxon>
        <taxon>Rhizobium/Agrobacterium group</taxon>
        <taxon>Agrobacterium</taxon>
        <taxon>Agrobacterium tumefaciens complex</taxon>
    </lineage>
</organism>
<dbReference type="AlphaFoldDB" id="A0A176WZ97"/>
<reference evidence="1 2" key="1">
    <citation type="submission" date="2016-05" db="EMBL/GenBank/DDBJ databases">
        <authorList>
            <person name="Lavstsen T."/>
            <person name="Jespersen J.S."/>
        </authorList>
    </citation>
    <scope>NUCLEOTIDE SEQUENCE [LARGE SCALE GENOMIC DNA]</scope>
    <source>
        <strain evidence="1 2">KCJ1736</strain>
    </source>
</reference>